<dbReference type="EMBL" id="LN515532">
    <property type="protein sequence ID" value="CEA15013.1"/>
    <property type="molecule type" value="Genomic_DNA"/>
</dbReference>
<dbReference type="InterPro" id="IPR008258">
    <property type="entry name" value="Transglycosylase_SLT_dom_1"/>
</dbReference>
<dbReference type="KEGG" id="pbt:ING2E5B_0243"/>
<dbReference type="CDD" id="cd16894">
    <property type="entry name" value="MltD-like"/>
    <property type="match status" value="1"/>
</dbReference>
<proteinExistence type="inferred from homology"/>
<dbReference type="HOGENOM" id="CLU_009520_1_1_10"/>
<reference evidence="3 4" key="1">
    <citation type="submission" date="2014-08" db="EMBL/GenBank/DDBJ databases">
        <authorList>
            <person name="Wibberg D."/>
        </authorList>
    </citation>
    <scope>NUCLEOTIDE SEQUENCE [LARGE SCALE GENOMIC DNA]</scope>
    <source>
        <strain evidence="4">ING2-E5B</strain>
    </source>
</reference>
<dbReference type="Proteomes" id="UP000032417">
    <property type="component" value="Chromosome 1"/>
</dbReference>
<dbReference type="InterPro" id="IPR023346">
    <property type="entry name" value="Lysozyme-like_dom_sf"/>
</dbReference>
<gene>
    <name evidence="3" type="primary">mltD</name>
    <name evidence="3" type="ORF">ING2E5B_0243</name>
</gene>
<feature type="domain" description="Transglycosylase SLT" evidence="2">
    <location>
        <begin position="99"/>
        <end position="205"/>
    </location>
</feature>
<organism evidence="3 4">
    <name type="scientific">Fermentimonas caenicola</name>
    <dbReference type="NCBI Taxonomy" id="1562970"/>
    <lineage>
        <taxon>Bacteria</taxon>
        <taxon>Pseudomonadati</taxon>
        <taxon>Bacteroidota</taxon>
        <taxon>Bacteroidia</taxon>
        <taxon>Bacteroidales</taxon>
        <taxon>Dysgonomonadaceae</taxon>
        <taxon>Fermentimonas</taxon>
    </lineage>
</organism>
<sequence>MKKSLLFSLVILLAALVTSVVLLTSGNDPVKTEIEKPQVLSMTASVSIPERMTFAGEEIVFDRYDKRERMDRELNSFTYFHSTTMLLIKRANRVFPIIEPILKREGIPDDMKYLAVIESNLDHRAVSPASAVGLWQFIQTAGRENGLEIRSEVDERYHIEKSTVAACKYLKNAYRRYGSWSAASMSYNGGQGRITNELRNQKAEDALDLWLVEETTRYYYRMLAIKQIFENPQQYGFVIKPEHLYKPMEFKKVDVTSTIPDLVSFAREHGITYAQLKDFNSWLRSDKLNNASGKRYTILIPTEEDLYYKKGGKPKVHNPAWVVD</sequence>
<dbReference type="PATRIC" id="fig|1562970.3.peg.240"/>
<dbReference type="AlphaFoldDB" id="A0A098BXX9"/>
<dbReference type="PANTHER" id="PTHR37423:SF2">
    <property type="entry name" value="MEMBRANE-BOUND LYTIC MUREIN TRANSGLYCOSYLASE C"/>
    <property type="match status" value="1"/>
</dbReference>
<name>A0A098BXX9_9BACT</name>
<dbReference type="SUPFAM" id="SSF53955">
    <property type="entry name" value="Lysozyme-like"/>
    <property type="match status" value="1"/>
</dbReference>
<evidence type="ECO:0000313" key="3">
    <source>
        <dbReference type="EMBL" id="CEA15013.1"/>
    </source>
</evidence>
<dbReference type="Pfam" id="PF01464">
    <property type="entry name" value="SLT"/>
    <property type="match status" value="1"/>
</dbReference>
<dbReference type="Gene3D" id="1.10.530.10">
    <property type="match status" value="1"/>
</dbReference>
<dbReference type="STRING" id="1562970.ING2E5B_0243"/>
<dbReference type="PANTHER" id="PTHR37423">
    <property type="entry name" value="SOLUBLE LYTIC MUREIN TRANSGLYCOSYLASE-RELATED"/>
    <property type="match status" value="1"/>
</dbReference>
<dbReference type="OrthoDB" id="9815002at2"/>
<keyword evidence="4" id="KW-1185">Reference proteome</keyword>
<evidence type="ECO:0000259" key="2">
    <source>
        <dbReference type="Pfam" id="PF01464"/>
    </source>
</evidence>
<comment type="similarity">
    <text evidence="1">Belongs to the transglycosylase Slt family.</text>
</comment>
<evidence type="ECO:0000313" key="4">
    <source>
        <dbReference type="Proteomes" id="UP000032417"/>
    </source>
</evidence>
<evidence type="ECO:0000256" key="1">
    <source>
        <dbReference type="ARBA" id="ARBA00007734"/>
    </source>
</evidence>
<accession>A0A098BXX9</accession>
<protein>
    <submittedName>
        <fullName evidence="3">Murein transglycosylase</fullName>
    </submittedName>
</protein>